<dbReference type="InterPro" id="IPR006119">
    <property type="entry name" value="Resolv_N"/>
</dbReference>
<dbReference type="PANTHER" id="PTHR30461:SF23">
    <property type="entry name" value="DNA RECOMBINASE-RELATED"/>
    <property type="match status" value="1"/>
</dbReference>
<comment type="caution">
    <text evidence="8">The sequence shown here is derived from an EMBL/GenBank/DDBJ whole genome shotgun (WGS) entry which is preliminary data.</text>
</comment>
<dbReference type="EMBL" id="JBFNXX010000008">
    <property type="protein sequence ID" value="MEW9920376.1"/>
    <property type="molecule type" value="Genomic_DNA"/>
</dbReference>
<evidence type="ECO:0000256" key="1">
    <source>
        <dbReference type="ARBA" id="ARBA00022908"/>
    </source>
</evidence>
<dbReference type="InterPro" id="IPR025827">
    <property type="entry name" value="Zn_ribbon_recom_dom"/>
</dbReference>
<proteinExistence type="predicted"/>
<feature type="region of interest" description="Disordered" evidence="5">
    <location>
        <begin position="463"/>
        <end position="482"/>
    </location>
</feature>
<gene>
    <name evidence="8" type="ORF">AB2B41_12240</name>
</gene>
<keyword evidence="3" id="KW-0233">DNA recombination</keyword>
<dbReference type="SMART" id="SM00857">
    <property type="entry name" value="Resolvase"/>
    <property type="match status" value="1"/>
</dbReference>
<evidence type="ECO:0000256" key="3">
    <source>
        <dbReference type="ARBA" id="ARBA00023172"/>
    </source>
</evidence>
<evidence type="ECO:0000256" key="4">
    <source>
        <dbReference type="PROSITE-ProRule" id="PRU10137"/>
    </source>
</evidence>
<dbReference type="PANTHER" id="PTHR30461">
    <property type="entry name" value="DNA-INVERTASE FROM LAMBDOID PROPHAGE"/>
    <property type="match status" value="1"/>
</dbReference>
<dbReference type="InterPro" id="IPR036162">
    <property type="entry name" value="Resolvase-like_N_sf"/>
</dbReference>
<accession>A0ABV3RN32</accession>
<evidence type="ECO:0000313" key="9">
    <source>
        <dbReference type="Proteomes" id="UP001556098"/>
    </source>
</evidence>
<dbReference type="InterPro" id="IPR050639">
    <property type="entry name" value="SSR_resolvase"/>
</dbReference>
<dbReference type="PROSITE" id="PS51736">
    <property type="entry name" value="RECOMBINASES_3"/>
    <property type="match status" value="1"/>
</dbReference>
<feature type="active site" description="O-(5'-phospho-DNA)-serine intermediate" evidence="4">
    <location>
        <position position="11"/>
    </location>
</feature>
<evidence type="ECO:0000259" key="7">
    <source>
        <dbReference type="PROSITE" id="PS51737"/>
    </source>
</evidence>
<keyword evidence="1" id="KW-0229">DNA integration</keyword>
<keyword evidence="2" id="KW-0238">DNA-binding</keyword>
<dbReference type="InterPro" id="IPR011109">
    <property type="entry name" value="DNA_bind_recombinase_dom"/>
</dbReference>
<dbReference type="PROSITE" id="PS00397">
    <property type="entry name" value="RECOMBINASES_1"/>
    <property type="match status" value="1"/>
</dbReference>
<feature type="domain" description="Recombinase" evidence="7">
    <location>
        <begin position="154"/>
        <end position="263"/>
    </location>
</feature>
<dbReference type="PROSITE" id="PS51737">
    <property type="entry name" value="RECOMBINASE_DNA_BIND"/>
    <property type="match status" value="1"/>
</dbReference>
<feature type="domain" description="Resolvase/invertase-type recombinase catalytic" evidence="6">
    <location>
        <begin position="3"/>
        <end position="147"/>
    </location>
</feature>
<name>A0ABV3RN32_9RHOB</name>
<dbReference type="Proteomes" id="UP001556098">
    <property type="component" value="Unassembled WGS sequence"/>
</dbReference>
<dbReference type="SUPFAM" id="SSF53041">
    <property type="entry name" value="Resolvase-like"/>
    <property type="match status" value="1"/>
</dbReference>
<dbReference type="Gene3D" id="3.40.50.1390">
    <property type="entry name" value="Resolvase, N-terminal catalytic domain"/>
    <property type="match status" value="1"/>
</dbReference>
<evidence type="ECO:0000256" key="2">
    <source>
        <dbReference type="ARBA" id="ARBA00023125"/>
    </source>
</evidence>
<dbReference type="InterPro" id="IPR006118">
    <property type="entry name" value="Recombinase_CS"/>
</dbReference>
<sequence length="496" mass="55985">MKTCFGYIRVSTQKQGEGVSLVAQKDAITAYADRQGLSVIKWFEEKQTAAKGGRPIFNQMLGQLRRGRAQGVIIHKIDRSARNLRDWAMFSELPDLGIDVYVATESLDFTSRGGRLTADIQAVIAADYIRNLREETIKGLNGRLKQGLYPFRAPIGYLDNGKGQPKTPDPEKAPYIRQMFELYATGQYSLRSLRAEMNRRGLRNLAGRPLSLCGVETILSNPFYTGLIVISRTGQSYDGIHEPIVPASLFQRVQDLKAGRCGKKVTRHNHLYSGLFRCGLCGAPMSPELQKGNVYYRCQTPPCETKTVREDRLEAKILSALARLQLTPKQADALKSAWAEDHCEQEQAARRETISLQLASEESRFQRLTDLLIDGAIDQETFQQKKQALALSIKSHRENLAALPDPRQIQQDRMDFLELMKNLTTLHICATPMEKREIVENAFSNRTVVRRNIELKPQHWLQPSDSTQPVLSGTPYRDTSRTQPGISRLIKLLTKT</sequence>
<evidence type="ECO:0000259" key="6">
    <source>
        <dbReference type="PROSITE" id="PS51736"/>
    </source>
</evidence>
<protein>
    <submittedName>
        <fullName evidence="8">Recombinase family protein</fullName>
    </submittedName>
</protein>
<keyword evidence="9" id="KW-1185">Reference proteome</keyword>
<reference evidence="8 9" key="1">
    <citation type="submission" date="2024-07" db="EMBL/GenBank/DDBJ databases">
        <title>Marimonas sp.nov., isolated from tidal-flat sediment.</title>
        <authorList>
            <person name="Jayan J.N."/>
            <person name="Lee S.S."/>
        </authorList>
    </citation>
    <scope>NUCLEOTIDE SEQUENCE [LARGE SCALE GENOMIC DNA]</scope>
    <source>
        <strain evidence="8 9">MJW-29</strain>
    </source>
</reference>
<dbReference type="Pfam" id="PF07508">
    <property type="entry name" value="Recombinase"/>
    <property type="match status" value="1"/>
</dbReference>
<dbReference type="Gene3D" id="3.90.1750.20">
    <property type="entry name" value="Putative Large Serine Recombinase, Chain B, Domain 2"/>
    <property type="match status" value="1"/>
</dbReference>
<dbReference type="Pfam" id="PF00239">
    <property type="entry name" value="Resolvase"/>
    <property type="match status" value="1"/>
</dbReference>
<dbReference type="InterPro" id="IPR038109">
    <property type="entry name" value="DNA_bind_recomb_sf"/>
</dbReference>
<dbReference type="RefSeq" id="WP_367878078.1">
    <property type="nucleotide sequence ID" value="NZ_JBFNXX010000008.1"/>
</dbReference>
<evidence type="ECO:0000313" key="8">
    <source>
        <dbReference type="EMBL" id="MEW9920376.1"/>
    </source>
</evidence>
<dbReference type="CDD" id="cd00338">
    <property type="entry name" value="Ser_Recombinase"/>
    <property type="match status" value="1"/>
</dbReference>
<dbReference type="Pfam" id="PF13408">
    <property type="entry name" value="Zn_ribbon_recom"/>
    <property type="match status" value="1"/>
</dbReference>
<organism evidence="8 9">
    <name type="scientific">Sulfitobacter sediminis</name>
    <dbReference type="NCBI Taxonomy" id="3234186"/>
    <lineage>
        <taxon>Bacteria</taxon>
        <taxon>Pseudomonadati</taxon>
        <taxon>Pseudomonadota</taxon>
        <taxon>Alphaproteobacteria</taxon>
        <taxon>Rhodobacterales</taxon>
        <taxon>Roseobacteraceae</taxon>
        <taxon>Sulfitobacter</taxon>
    </lineage>
</organism>
<evidence type="ECO:0000256" key="5">
    <source>
        <dbReference type="SAM" id="MobiDB-lite"/>
    </source>
</evidence>